<evidence type="ECO:0000313" key="2">
    <source>
        <dbReference type="Proteomes" id="UP001652628"/>
    </source>
</evidence>
<organism evidence="2 3">
    <name type="scientific">Drosophila suzukii</name>
    <name type="common">Spotted-wing drosophila fruit fly</name>
    <dbReference type="NCBI Taxonomy" id="28584"/>
    <lineage>
        <taxon>Eukaryota</taxon>
        <taxon>Metazoa</taxon>
        <taxon>Ecdysozoa</taxon>
        <taxon>Arthropoda</taxon>
        <taxon>Hexapoda</taxon>
        <taxon>Insecta</taxon>
        <taxon>Pterygota</taxon>
        <taxon>Neoptera</taxon>
        <taxon>Endopterygota</taxon>
        <taxon>Diptera</taxon>
        <taxon>Brachycera</taxon>
        <taxon>Muscomorpha</taxon>
        <taxon>Ephydroidea</taxon>
        <taxon>Drosophilidae</taxon>
        <taxon>Drosophila</taxon>
        <taxon>Sophophora</taxon>
    </lineage>
</organism>
<accession>A0AB39YZQ5</accession>
<feature type="compositionally biased region" description="Polar residues" evidence="1">
    <location>
        <begin position="142"/>
        <end position="155"/>
    </location>
</feature>
<dbReference type="Proteomes" id="UP001652628">
    <property type="component" value="Chromosome X"/>
</dbReference>
<gene>
    <name evidence="3" type="primary">LOC108006306</name>
</gene>
<feature type="compositionally biased region" description="Basic and acidic residues" evidence="1">
    <location>
        <begin position="51"/>
        <end position="61"/>
    </location>
</feature>
<dbReference type="AlphaFoldDB" id="A0AB39YZQ5"/>
<evidence type="ECO:0000256" key="1">
    <source>
        <dbReference type="SAM" id="MobiDB-lite"/>
    </source>
</evidence>
<feature type="compositionally biased region" description="Low complexity" evidence="1">
    <location>
        <begin position="265"/>
        <end position="275"/>
    </location>
</feature>
<sequence length="1121" mass="126623">MSEIIKSEEGIRPLNEPKSQETDGAVDQESQKIEEDNYITAPLKIIEPFENFEKESDKEKEKEEEDKEKDSPVKTPTKAENSTEIDVTSSAKTKKSVSFNPNDEKIQKFITGEPIVDQKNPFRNGNIAKSSEKKTPPPVPTKRSTLSVRKTVTQQLREREREKERERDKEREQQKNESNTRKSKISRSQSQTTDDYVTTEEVLKQSKYVKTYIKNPDAYFVYDPTVLARLKLEELRETSGTGNGKLPKRKQTPKDLRAGKQARHQNQNQNQSQKNPEPRKPQPTFKKCSKPNYPELANLKIRTGTNSDPESSALFNPAEVTKNARKFDERVKKLQITSDDDLDDIDGPLTKSESSDELAGSSSVPQSPQIKPAMSGAEDLPSPTPTPGTFTNTISSDEFQAYLDRKGLALMPRRELFSPTPTIARTSTPMQSAEERRQQVAESLAALRKSNTKKLSVLQRLSNSLFPARRKTTPKSESPMPRVLFHDQDKEDYRRKADVPAEIRRILLERQSPNFRRQNGQIPSPNVDPTTEKVTRTGDATLQRRNGDSTLQRRNGDSALQRRSGDNTLQRVNGRSDFQNRNGDSNLQNRNADSTLQRMNGDSNFQNRNGDPNFQNRNGDSTLQRINGDSGFQNRNSDSTYQSRNGDTSYQNRNSDATFQNSNSDPNFQSRNGDTTLRRSTLERPGVNPRRQWPEAQQVGRINRSTSVDRSQFSHDQPILASPVASSTPVRGQNQWDQLRAIKEVTDRQLYHKLHQQQQLQVVPQPQQNMTAQRPNEDIYSQVVLQPDQQQNFIRNSVQRNTFSGISGRNRPLTVFNGTPQRQVQMPMPMQMLQQPPRSQSVLDNMVPSTGNPGQQTPVVMRHRGHDHGQSRRIGGLLTREEILEKVKEFCRKSVTRAPEAKTPMQPVYKRHLTPPNADVSPVSYASVDDQCARPQVPQRVQSLPIAQGRYVSSGGMAVDGASPIYAHVSKRNSLLSNVSEQYLSSQQLGTLARPVPLNQLVLVDTGEGVQVAQLVDYLPYVRPAPNQTHGPYAMMQDGRATPLILDQSAQQTSQIYWTPQHRQRISHPVPAPRLIKGPIAGPTSRNSTLSRHLEARMGNASDWELSSEAGEVRRIMEKQL</sequence>
<feature type="compositionally biased region" description="Basic and acidic residues" evidence="1">
    <location>
        <begin position="1"/>
        <end position="11"/>
    </location>
</feature>
<feature type="region of interest" description="Disordered" evidence="1">
    <location>
        <begin position="338"/>
        <end position="393"/>
    </location>
</feature>
<feature type="compositionally biased region" description="Basic and acidic residues" evidence="1">
    <location>
        <begin position="156"/>
        <end position="180"/>
    </location>
</feature>
<feature type="compositionally biased region" description="Polar residues" evidence="1">
    <location>
        <begin position="186"/>
        <end position="196"/>
    </location>
</feature>
<feature type="compositionally biased region" description="Polar residues" evidence="1">
    <location>
        <begin position="566"/>
        <end position="675"/>
    </location>
</feature>
<feature type="region of interest" description="Disordered" evidence="1">
    <location>
        <begin position="238"/>
        <end position="294"/>
    </location>
</feature>
<feature type="compositionally biased region" description="Polar residues" evidence="1">
    <location>
        <begin position="511"/>
        <end position="529"/>
    </location>
</feature>
<name>A0AB39YZQ5_DROSZ</name>
<feature type="region of interest" description="Disordered" evidence="1">
    <location>
        <begin position="1"/>
        <end position="201"/>
    </location>
</feature>
<protein>
    <submittedName>
        <fullName evidence="3">Uncharacterized protein DDB_G0284459</fullName>
    </submittedName>
</protein>
<dbReference type="GeneID" id="108006306"/>
<reference evidence="3" key="1">
    <citation type="submission" date="2025-08" db="UniProtKB">
        <authorList>
            <consortium name="RefSeq"/>
        </authorList>
    </citation>
    <scope>IDENTIFICATION</scope>
</reference>
<feature type="region of interest" description="Disordered" evidence="1">
    <location>
        <begin position="510"/>
        <end position="732"/>
    </location>
</feature>
<proteinExistence type="predicted"/>
<keyword evidence="2" id="KW-1185">Reference proteome</keyword>
<feature type="compositionally biased region" description="Polar residues" evidence="1">
    <location>
        <begin position="703"/>
        <end position="715"/>
    </location>
</feature>
<feature type="compositionally biased region" description="Basic and acidic residues" evidence="1">
    <location>
        <begin position="484"/>
        <end position="495"/>
    </location>
</feature>
<dbReference type="RefSeq" id="XP_016925283.2">
    <property type="nucleotide sequence ID" value="XM_017069794.4"/>
</dbReference>
<feature type="compositionally biased region" description="Polar residues" evidence="1">
    <location>
        <begin position="538"/>
        <end position="553"/>
    </location>
</feature>
<feature type="region of interest" description="Disordered" evidence="1">
    <location>
        <begin position="469"/>
        <end position="495"/>
    </location>
</feature>
<evidence type="ECO:0000313" key="3">
    <source>
        <dbReference type="RefSeq" id="XP_016925283.2"/>
    </source>
</evidence>